<evidence type="ECO:0000313" key="4">
    <source>
        <dbReference type="Proteomes" id="UP000515758"/>
    </source>
</evidence>
<dbReference type="EMBL" id="JAEFCT010000013">
    <property type="protein sequence ID" value="MBK1445792.1"/>
    <property type="molecule type" value="Genomic_DNA"/>
</dbReference>
<dbReference type="EMBL" id="AP021936">
    <property type="protein sequence ID" value="BBQ47283.1"/>
    <property type="molecule type" value="Genomic_DNA"/>
</dbReference>
<organism evidence="2 4">
    <name type="scientific">Acinetobacter pittii</name>
    <name type="common">Acinetobacter genomosp. 3</name>
    <dbReference type="NCBI Taxonomy" id="48296"/>
    <lineage>
        <taxon>Bacteria</taxon>
        <taxon>Pseudomonadati</taxon>
        <taxon>Pseudomonadota</taxon>
        <taxon>Gammaproteobacteria</taxon>
        <taxon>Moraxellales</taxon>
        <taxon>Moraxellaceae</taxon>
        <taxon>Acinetobacter</taxon>
        <taxon>Acinetobacter calcoaceticus/baumannii complex</taxon>
    </lineage>
</organism>
<accession>A0A656HTD9</accession>
<evidence type="ECO:0000313" key="2">
    <source>
        <dbReference type="EMBL" id="BBQ47283.1"/>
    </source>
</evidence>
<proteinExistence type="predicted"/>
<reference evidence="2 4" key="1">
    <citation type="submission" date="2019-12" db="EMBL/GenBank/DDBJ databases">
        <title>complete genome sequences of Acinetobacter pittii str. WP2-W18-ESBL-11 isolated from wastewater treatment plant effluent.</title>
        <authorList>
            <person name="Sekizuka T."/>
            <person name="Itokawa K."/>
            <person name="Yatsu K."/>
            <person name="Inamine Y."/>
            <person name="Kuroda M."/>
        </authorList>
    </citation>
    <scope>NUCLEOTIDE SEQUENCE [LARGE SCALE GENOMIC DNA]</scope>
    <source>
        <strain evidence="2 4">WP2-W18-ESBL-11</strain>
    </source>
</reference>
<sequence>MYKLFSTLLVVVCLNLSACATTLLSEALPDETTRTEKIFLAKDQIIALGQAVQNQQEQGIIFVGQDFSYLMTEGSAELSKLLHAIPADQRSLTNPSPLVLTMDDPNHFHGVLQIRYNTRMVDLNDSQKDLLKSLGFRQNFDIIQNQQTAPYPYINIFFKGQLYQSQGAKKVEKTLAQPYPIILQQENKITKKHPLKKATRMALYPLAMAFDVVTVAPSLIWADLRGNFTK</sequence>
<dbReference type="RefSeq" id="WP_002116898.1">
    <property type="nucleotide sequence ID" value="NZ_AMST01000045.1"/>
</dbReference>
<name>A0A1H8QAU1_ACIPI</name>
<feature type="signal peptide" evidence="1">
    <location>
        <begin position="1"/>
        <end position="20"/>
    </location>
</feature>
<dbReference type="AlphaFoldDB" id="A0A1H8QAU1"/>
<gene>
    <name evidence="3" type="ORF">JDA50_15335</name>
    <name evidence="2" type="ORF">WP2W18E11_02810</name>
</gene>
<protein>
    <submittedName>
        <fullName evidence="2">Uncharacterized protein</fullName>
    </submittedName>
</protein>
<evidence type="ECO:0000256" key="1">
    <source>
        <dbReference type="SAM" id="SignalP"/>
    </source>
</evidence>
<keyword evidence="1" id="KW-0732">Signal</keyword>
<dbReference type="Proteomes" id="UP000515758">
    <property type="component" value="Chromosome"/>
</dbReference>
<feature type="chain" id="PRO_5043145397" evidence="1">
    <location>
        <begin position="21"/>
        <end position="230"/>
    </location>
</feature>
<dbReference type="Proteomes" id="UP000660083">
    <property type="component" value="Unassembled WGS sequence"/>
</dbReference>
<evidence type="ECO:0000313" key="3">
    <source>
        <dbReference type="EMBL" id="MBK1445792.1"/>
    </source>
</evidence>
<reference evidence="3" key="2">
    <citation type="submission" date="2020-12" db="EMBL/GenBank/DDBJ databases">
        <authorList>
            <person name="Chopjitt P."/>
        </authorList>
    </citation>
    <scope>NUCLEOTIDE SEQUENCE</scope>
    <source>
        <strain evidence="3">AP1</strain>
    </source>
</reference>
<accession>A0A1H8QAU1</accession>